<evidence type="ECO:0000313" key="2">
    <source>
        <dbReference type="Proteomes" id="UP000095607"/>
    </source>
</evidence>
<reference evidence="1 2" key="1">
    <citation type="submission" date="2016-09" db="EMBL/GenBank/DDBJ databases">
        <title>Complete genome sequence of Deltia acidovorans CM13 isolated from murine proximal colonic tissue.</title>
        <authorList>
            <person name="Saffarian A."/>
        </authorList>
    </citation>
    <scope>NUCLEOTIDE SEQUENCE [LARGE SCALE GENOMIC DNA]</scope>
    <source>
        <strain evidence="1 2">CM13</strain>
    </source>
</reference>
<organism evidence="1 2">
    <name type="scientific">Delftia tsuruhatensis</name>
    <dbReference type="NCBI Taxonomy" id="180282"/>
    <lineage>
        <taxon>Bacteria</taxon>
        <taxon>Pseudomonadati</taxon>
        <taxon>Pseudomonadota</taxon>
        <taxon>Betaproteobacteria</taxon>
        <taxon>Burkholderiales</taxon>
        <taxon>Comamonadaceae</taxon>
        <taxon>Delftia</taxon>
    </lineage>
</organism>
<evidence type="ECO:0000313" key="1">
    <source>
        <dbReference type="EMBL" id="AOV00347.1"/>
    </source>
</evidence>
<name>A0ABM6DZA5_9BURK</name>
<sequence length="169" mass="19036">MIFNLAGFAQGLESRIEKTPFILGFVPAGACVFYADEAFGLRFYLRLHEEFSESRVFPQKRKNQNVELGVVVFERGHCSFPLGGLAVDNIDRETQRAQFSMAAQLVGAWRAFRLLVFHKAEIPGYDFLMLWRNRVEQNVIRHAVASRADKLQQQTAGSLVVLAVGALDC</sequence>
<proteinExistence type="predicted"/>
<protein>
    <submittedName>
        <fullName evidence="1">Uncharacterized protein</fullName>
    </submittedName>
</protein>
<gene>
    <name evidence="1" type="ORF">BI380_02715</name>
</gene>
<accession>A0ABM6DZA5</accession>
<dbReference type="EMBL" id="CP017420">
    <property type="protein sequence ID" value="AOV00347.1"/>
    <property type="molecule type" value="Genomic_DNA"/>
</dbReference>
<keyword evidence="2" id="KW-1185">Reference proteome</keyword>
<dbReference type="Proteomes" id="UP000095607">
    <property type="component" value="Chromosome"/>
</dbReference>